<gene>
    <name evidence="2" type="ORF">KSP40_PGU007150</name>
</gene>
<proteinExistence type="predicted"/>
<name>A0ABR2LYP2_9ASPA</name>
<evidence type="ECO:0000256" key="1">
    <source>
        <dbReference type="SAM" id="MobiDB-lite"/>
    </source>
</evidence>
<dbReference type="InterPro" id="IPR036908">
    <property type="entry name" value="RlpA-like_sf"/>
</dbReference>
<accession>A0ABR2LYP2</accession>
<dbReference type="SUPFAM" id="SSF50685">
    <property type="entry name" value="Barwin-like endoglucanases"/>
    <property type="match status" value="1"/>
</dbReference>
<evidence type="ECO:0000313" key="2">
    <source>
        <dbReference type="EMBL" id="KAK8953493.1"/>
    </source>
</evidence>
<comment type="caution">
    <text evidence="2">The sequence shown here is derived from an EMBL/GenBank/DDBJ whole genome shotgun (WGS) entry which is preliminary data.</text>
</comment>
<reference evidence="2 3" key="1">
    <citation type="journal article" date="2022" name="Nat. Plants">
        <title>Genomes of leafy and leafless Platanthera orchids illuminate the evolution of mycoheterotrophy.</title>
        <authorList>
            <person name="Li M.H."/>
            <person name="Liu K.W."/>
            <person name="Li Z."/>
            <person name="Lu H.C."/>
            <person name="Ye Q.L."/>
            <person name="Zhang D."/>
            <person name="Wang J.Y."/>
            <person name="Li Y.F."/>
            <person name="Zhong Z.M."/>
            <person name="Liu X."/>
            <person name="Yu X."/>
            <person name="Liu D.K."/>
            <person name="Tu X.D."/>
            <person name="Liu B."/>
            <person name="Hao Y."/>
            <person name="Liao X.Y."/>
            <person name="Jiang Y.T."/>
            <person name="Sun W.H."/>
            <person name="Chen J."/>
            <person name="Chen Y.Q."/>
            <person name="Ai Y."/>
            <person name="Zhai J.W."/>
            <person name="Wu S.S."/>
            <person name="Zhou Z."/>
            <person name="Hsiao Y.Y."/>
            <person name="Wu W.L."/>
            <person name="Chen Y.Y."/>
            <person name="Lin Y.F."/>
            <person name="Hsu J.L."/>
            <person name="Li C.Y."/>
            <person name="Wang Z.W."/>
            <person name="Zhao X."/>
            <person name="Zhong W.Y."/>
            <person name="Ma X.K."/>
            <person name="Ma L."/>
            <person name="Huang J."/>
            <person name="Chen G.Z."/>
            <person name="Huang M.Z."/>
            <person name="Huang L."/>
            <person name="Peng D.H."/>
            <person name="Luo Y.B."/>
            <person name="Zou S.Q."/>
            <person name="Chen S.P."/>
            <person name="Lan S."/>
            <person name="Tsai W.C."/>
            <person name="Van de Peer Y."/>
            <person name="Liu Z.J."/>
        </authorList>
    </citation>
    <scope>NUCLEOTIDE SEQUENCE [LARGE SCALE GENOMIC DNA]</scope>
    <source>
        <strain evidence="2">Lor288</strain>
    </source>
</reference>
<keyword evidence="3" id="KW-1185">Reference proteome</keyword>
<dbReference type="Proteomes" id="UP001412067">
    <property type="component" value="Unassembled WGS sequence"/>
</dbReference>
<evidence type="ECO:0000313" key="3">
    <source>
        <dbReference type="Proteomes" id="UP001412067"/>
    </source>
</evidence>
<dbReference type="PANTHER" id="PTHR47480">
    <property type="entry name" value="EG45-LIKE DOMAIN CONTAINING PROTEIN"/>
    <property type="match status" value="1"/>
</dbReference>
<dbReference type="EMBL" id="JBBWWR010000014">
    <property type="protein sequence ID" value="KAK8953493.1"/>
    <property type="molecule type" value="Genomic_DNA"/>
</dbReference>
<feature type="region of interest" description="Disordered" evidence="1">
    <location>
        <begin position="40"/>
        <end position="60"/>
    </location>
</feature>
<dbReference type="PANTHER" id="PTHR47480:SF1">
    <property type="entry name" value="EG45-LIKE DOMAIN CONTAINING PROTEIN 1"/>
    <property type="match status" value="1"/>
</dbReference>
<sequence length="188" mass="20756">MGFQYNKGDFVGATWPIFVNRPPYEPQTENPAGPVQVRKLHHPRTDQESGNRAGRPKPLADPNEFLISLGEELWDNGRACGSVYDVTCIFESGNQCVAQEGGSLTARARVVDYCKDCRGDVAMLLSLQAFASIANIDAVSKKKCENFCREGYQRDPPPAEDTPRRRNAYSVLLRKLHTHGETATASVG</sequence>
<protein>
    <submittedName>
        <fullName evidence="2">Uncharacterized protein</fullName>
    </submittedName>
</protein>
<organism evidence="2 3">
    <name type="scientific">Platanthera guangdongensis</name>
    <dbReference type="NCBI Taxonomy" id="2320717"/>
    <lineage>
        <taxon>Eukaryota</taxon>
        <taxon>Viridiplantae</taxon>
        <taxon>Streptophyta</taxon>
        <taxon>Embryophyta</taxon>
        <taxon>Tracheophyta</taxon>
        <taxon>Spermatophyta</taxon>
        <taxon>Magnoliopsida</taxon>
        <taxon>Liliopsida</taxon>
        <taxon>Asparagales</taxon>
        <taxon>Orchidaceae</taxon>
        <taxon>Orchidoideae</taxon>
        <taxon>Orchideae</taxon>
        <taxon>Orchidinae</taxon>
        <taxon>Platanthera</taxon>
    </lineage>
</organism>
<dbReference type="Gene3D" id="2.40.40.10">
    <property type="entry name" value="RlpA-like domain"/>
    <property type="match status" value="1"/>
</dbReference>